<evidence type="ECO:0000256" key="2">
    <source>
        <dbReference type="SAM" id="Phobius"/>
    </source>
</evidence>
<organism evidence="3 4">
    <name type="scientific">Microcella daejeonensis</name>
    <dbReference type="NCBI Taxonomy" id="2994971"/>
    <lineage>
        <taxon>Bacteria</taxon>
        <taxon>Bacillati</taxon>
        <taxon>Actinomycetota</taxon>
        <taxon>Actinomycetes</taxon>
        <taxon>Micrococcales</taxon>
        <taxon>Microbacteriaceae</taxon>
        <taxon>Microcella</taxon>
    </lineage>
</organism>
<evidence type="ECO:0000256" key="1">
    <source>
        <dbReference type="SAM" id="MobiDB-lite"/>
    </source>
</evidence>
<proteinExistence type="predicted"/>
<dbReference type="KEGG" id="mdb:OVN18_05140"/>
<feature type="compositionally biased region" description="Low complexity" evidence="1">
    <location>
        <begin position="168"/>
        <end position="195"/>
    </location>
</feature>
<keyword evidence="2" id="KW-1133">Transmembrane helix</keyword>
<keyword evidence="2" id="KW-0472">Membrane</keyword>
<sequence>MSHPRTVSSITAVALGLVITIAGVHGPLTSASASPLDAHEDVIIELPPTVTVQPTASAIDATCDAPGGYTLSGEPEVIWFVDGVETSSGTHSVGPRTFSVEAAPFLGAFAPGIRTEWTITVSAPESCQTGAEVVPVPTLTPPPAPRGEVPAPSTAGPAPSAAPPVPAPLVGANASSASAPANAAPSSSPTGAPPAELVSPVALDEAVDVDLPTLALASTSSDETRPASFAPLGLLLLSGLAVLLAAAAAGRPARR</sequence>
<accession>A0A9E8MMJ3</accession>
<dbReference type="AlphaFoldDB" id="A0A9E8MMJ3"/>
<gene>
    <name evidence="3" type="ORF">OVN18_05140</name>
</gene>
<protein>
    <submittedName>
        <fullName evidence="3">Uncharacterized protein</fullName>
    </submittedName>
</protein>
<dbReference type="RefSeq" id="WP_267738522.1">
    <property type="nucleotide sequence ID" value="NZ_CP113089.1"/>
</dbReference>
<feature type="region of interest" description="Disordered" evidence="1">
    <location>
        <begin position="135"/>
        <end position="196"/>
    </location>
</feature>
<feature type="transmembrane region" description="Helical" evidence="2">
    <location>
        <begin position="229"/>
        <end position="249"/>
    </location>
</feature>
<evidence type="ECO:0000313" key="3">
    <source>
        <dbReference type="EMBL" id="WAB82390.1"/>
    </source>
</evidence>
<name>A0A9E8MMJ3_9MICO</name>
<reference evidence="3" key="1">
    <citation type="submission" date="2022-11" db="EMBL/GenBank/DDBJ databases">
        <title>Description of Microcella daejonensis nov. sp, isolated from riverside soil.</title>
        <authorList>
            <person name="Molina K.M."/>
            <person name="Kim S.B."/>
        </authorList>
    </citation>
    <scope>NUCLEOTIDE SEQUENCE</scope>
    <source>
        <strain evidence="3">MMS21-STM12</strain>
    </source>
</reference>
<feature type="compositionally biased region" description="Low complexity" evidence="1">
    <location>
        <begin position="146"/>
        <end position="159"/>
    </location>
</feature>
<keyword evidence="4" id="KW-1185">Reference proteome</keyword>
<dbReference type="EMBL" id="CP113089">
    <property type="protein sequence ID" value="WAB82390.1"/>
    <property type="molecule type" value="Genomic_DNA"/>
</dbReference>
<dbReference type="Proteomes" id="UP001164706">
    <property type="component" value="Chromosome"/>
</dbReference>
<evidence type="ECO:0000313" key="4">
    <source>
        <dbReference type="Proteomes" id="UP001164706"/>
    </source>
</evidence>
<keyword evidence="2" id="KW-0812">Transmembrane</keyword>